<evidence type="ECO:0000313" key="3">
    <source>
        <dbReference type="Proteomes" id="UP001205560"/>
    </source>
</evidence>
<feature type="compositionally biased region" description="Pro residues" evidence="1">
    <location>
        <begin position="338"/>
        <end position="349"/>
    </location>
</feature>
<dbReference type="PANTHER" id="PTHR35564:SF4">
    <property type="entry name" value="CYTOPLASMIC PROTEIN"/>
    <property type="match status" value="1"/>
</dbReference>
<name>A0ABT2A7Y0_9BURK</name>
<dbReference type="RefSeq" id="WP_258846089.1">
    <property type="nucleotide sequence ID" value="NZ_JANUGX010000015.1"/>
</dbReference>
<organism evidence="2 3">
    <name type="scientific">Massilia norwichensis</name>
    <dbReference type="NCBI Taxonomy" id="1442366"/>
    <lineage>
        <taxon>Bacteria</taxon>
        <taxon>Pseudomonadati</taxon>
        <taxon>Pseudomonadota</taxon>
        <taxon>Betaproteobacteria</taxon>
        <taxon>Burkholderiales</taxon>
        <taxon>Oxalobacteraceae</taxon>
        <taxon>Telluria group</taxon>
        <taxon>Massilia</taxon>
    </lineage>
</organism>
<gene>
    <name evidence="2" type="primary">tssG</name>
    <name evidence="2" type="ORF">NX782_14020</name>
</gene>
<dbReference type="InterPro" id="IPR010732">
    <property type="entry name" value="T6SS_TssG-like"/>
</dbReference>
<dbReference type="Pfam" id="PF06996">
    <property type="entry name" value="T6SS_TssG"/>
    <property type="match status" value="1"/>
</dbReference>
<sequence>MRTPPQQPGAGLIGRLLAEPQRFEFFQAVRLLLLWLDEQGVPPRRALEQHLRFRNSLSLGFPAAQVEAIAASAAEDGTAPQFHLTPTFMGLLGAHGVMPAHVTERIAAWESAQGDAGLAEAPRAFLDIFTTRMLALFYGAWRKYRVEHAVREGGDGFLPLLLALAGFTPGAPHEAVGDATLARYAGVLRQRPASAVVLGRVLSHHFGVPVALEEGIGFWDLLAPDEQTRLGGAALGQDAMLGERSWRPDLRVRVRIGPLLRAQFERFLPRAEGARALRTLLGLFAAPTLSYEVVLVLAHSELRPVRLAGGPQRLGRDSFLITAPALHDRADMVYDVRPMPPLPPGPPPFEGDDLADPIADGA</sequence>
<proteinExistence type="predicted"/>
<evidence type="ECO:0000313" key="2">
    <source>
        <dbReference type="EMBL" id="MCS0590309.1"/>
    </source>
</evidence>
<accession>A0ABT2A7Y0</accession>
<reference evidence="2 3" key="1">
    <citation type="submission" date="2022-08" db="EMBL/GenBank/DDBJ databases">
        <title>Reclassification of Massilia species as members of the genera Telluria, Duganella, Pseudoduganella, Mokoshia gen. nov. and Zemynaea gen. nov. using orthogonal and non-orthogonal genome-based approaches.</title>
        <authorList>
            <person name="Bowman J.P."/>
        </authorList>
    </citation>
    <scope>NUCLEOTIDE SEQUENCE [LARGE SCALE GENOMIC DNA]</scope>
    <source>
        <strain evidence="2 3">LMG 28164</strain>
    </source>
</reference>
<evidence type="ECO:0000256" key="1">
    <source>
        <dbReference type="SAM" id="MobiDB-lite"/>
    </source>
</evidence>
<comment type="caution">
    <text evidence="2">The sequence shown here is derived from an EMBL/GenBank/DDBJ whole genome shotgun (WGS) entry which is preliminary data.</text>
</comment>
<feature type="region of interest" description="Disordered" evidence="1">
    <location>
        <begin position="338"/>
        <end position="362"/>
    </location>
</feature>
<dbReference type="PANTHER" id="PTHR35564">
    <property type="match status" value="1"/>
</dbReference>
<keyword evidence="3" id="KW-1185">Reference proteome</keyword>
<protein>
    <submittedName>
        <fullName evidence="2">Type VI secretion system baseplate subunit TssG</fullName>
    </submittedName>
</protein>
<dbReference type="EMBL" id="JANUGX010000015">
    <property type="protein sequence ID" value="MCS0590309.1"/>
    <property type="molecule type" value="Genomic_DNA"/>
</dbReference>
<dbReference type="Proteomes" id="UP001205560">
    <property type="component" value="Unassembled WGS sequence"/>
</dbReference>
<dbReference type="NCBIfam" id="TIGR03347">
    <property type="entry name" value="VI_chp_1"/>
    <property type="match status" value="1"/>
</dbReference>